<evidence type="ECO:0000259" key="2">
    <source>
        <dbReference type="Pfam" id="PF08327"/>
    </source>
</evidence>
<evidence type="ECO:0000256" key="1">
    <source>
        <dbReference type="ARBA" id="ARBA00006817"/>
    </source>
</evidence>
<dbReference type="Pfam" id="PF08327">
    <property type="entry name" value="AHSA1"/>
    <property type="match status" value="1"/>
</dbReference>
<dbReference type="SUPFAM" id="SSF55961">
    <property type="entry name" value="Bet v1-like"/>
    <property type="match status" value="1"/>
</dbReference>
<reference evidence="3 4" key="1">
    <citation type="submission" date="2020-08" db="EMBL/GenBank/DDBJ databases">
        <title>Genomic Encyclopedia of Type Strains, Phase IV (KMG-IV): sequencing the most valuable type-strain genomes for metagenomic binning, comparative biology and taxonomic classification.</title>
        <authorList>
            <person name="Goeker M."/>
        </authorList>
    </citation>
    <scope>NUCLEOTIDE SEQUENCE [LARGE SCALE GENOMIC DNA]</scope>
    <source>
        <strain evidence="3 4">DSM 28101</strain>
    </source>
</reference>
<gene>
    <name evidence="3" type="ORF">GGR30_000921</name>
</gene>
<keyword evidence="4" id="KW-1185">Reference proteome</keyword>
<protein>
    <submittedName>
        <fullName evidence="3">Activator of HSP90 ATPase</fullName>
    </submittedName>
</protein>
<name>A0A7W6KJG1_9HYPH</name>
<proteinExistence type="inferred from homology"/>
<accession>A0A7W6KJG1</accession>
<dbReference type="RefSeq" id="WP_210287939.1">
    <property type="nucleotide sequence ID" value="NZ_JACIDZ010000002.1"/>
</dbReference>
<dbReference type="InterPro" id="IPR013538">
    <property type="entry name" value="ASHA1/2-like_C"/>
</dbReference>
<evidence type="ECO:0000313" key="3">
    <source>
        <dbReference type="EMBL" id="MBB4121010.1"/>
    </source>
</evidence>
<evidence type="ECO:0000313" key="4">
    <source>
        <dbReference type="Proteomes" id="UP000530571"/>
    </source>
</evidence>
<dbReference type="InterPro" id="IPR023393">
    <property type="entry name" value="START-like_dom_sf"/>
</dbReference>
<comment type="similarity">
    <text evidence="1">Belongs to the AHA1 family.</text>
</comment>
<comment type="caution">
    <text evidence="3">The sequence shown here is derived from an EMBL/GenBank/DDBJ whole genome shotgun (WGS) entry which is preliminary data.</text>
</comment>
<organism evidence="3 4">
    <name type="scientific">Martelella radicis</name>
    <dbReference type="NCBI Taxonomy" id="1397476"/>
    <lineage>
        <taxon>Bacteria</taxon>
        <taxon>Pseudomonadati</taxon>
        <taxon>Pseudomonadota</taxon>
        <taxon>Alphaproteobacteria</taxon>
        <taxon>Hyphomicrobiales</taxon>
        <taxon>Aurantimonadaceae</taxon>
        <taxon>Martelella</taxon>
    </lineage>
</organism>
<dbReference type="EMBL" id="JACIDZ010000002">
    <property type="protein sequence ID" value="MBB4121010.1"/>
    <property type="molecule type" value="Genomic_DNA"/>
</dbReference>
<sequence length="127" mass="14142">MIQQVLKFDARARELFSIFTDSERFAAMTGMPAALSSEPGAASSMFGGMIAARMIEVVDGQRIVQAWRPGNWEEGVYSIVRFDFADDGEGATISLDHRGYPEGTGEHLDAGWHQRYWEPLKAYLASH</sequence>
<feature type="domain" description="Activator of Hsp90 ATPase homologue 1/2-like C-terminal" evidence="2">
    <location>
        <begin position="9"/>
        <end position="124"/>
    </location>
</feature>
<dbReference type="Gene3D" id="3.30.530.20">
    <property type="match status" value="1"/>
</dbReference>
<dbReference type="AlphaFoldDB" id="A0A7W6KJG1"/>
<dbReference type="Proteomes" id="UP000530571">
    <property type="component" value="Unassembled WGS sequence"/>
</dbReference>